<dbReference type="AlphaFoldDB" id="A0A927B6J1"/>
<dbReference type="EMBL" id="JACXAA010000013">
    <property type="protein sequence ID" value="MBD2756620.1"/>
    <property type="molecule type" value="Genomic_DNA"/>
</dbReference>
<gene>
    <name evidence="1" type="ORF">IC230_27300</name>
</gene>
<protein>
    <submittedName>
        <fullName evidence="1">Uncharacterized protein</fullName>
    </submittedName>
</protein>
<dbReference type="RefSeq" id="WP_191042240.1">
    <property type="nucleotide sequence ID" value="NZ_JACXAA010000013.1"/>
</dbReference>
<accession>A0A927B6J1</accession>
<evidence type="ECO:0000313" key="2">
    <source>
        <dbReference type="Proteomes" id="UP000653797"/>
    </source>
</evidence>
<organism evidence="1 2">
    <name type="scientific">Spirosoma validum</name>
    <dbReference type="NCBI Taxonomy" id="2771355"/>
    <lineage>
        <taxon>Bacteria</taxon>
        <taxon>Pseudomonadati</taxon>
        <taxon>Bacteroidota</taxon>
        <taxon>Cytophagia</taxon>
        <taxon>Cytophagales</taxon>
        <taxon>Cytophagaceae</taxon>
        <taxon>Spirosoma</taxon>
    </lineage>
</organism>
<reference evidence="1" key="1">
    <citation type="submission" date="2020-09" db="EMBL/GenBank/DDBJ databases">
        <authorList>
            <person name="Kim M.K."/>
        </authorList>
    </citation>
    <scope>NUCLEOTIDE SEQUENCE</scope>
    <source>
        <strain evidence="1">BT704</strain>
    </source>
</reference>
<sequence length="536" mass="61235">MKLMALLVVTSVMGASAWLWHRIPPAPVAIELQGPIPAQTRLSSTPRAQFTPNTRKGYYSIDVVGDFTIPSTKKIIFNGAGRNLHVDQDRTKLFRRGFSAVERSRMVPNVEVWPDENTPRGWQSKLSISQRAYIVYRNYFTQSFGLAWAENSEKAPETIYKNTSPTATDKNNIYQACVELRGHCYYFGDCGPNGNNWKATFGTIILDMENSFWIKHEQEHANLHTFLMKTLQENVSPETELGSADLFAHNSFGYSRAIDYTAQPDALFRLPAKHTTTSRQRGMPDEIVGKSPSDYTDFLMPGTYYLYPEMNYAERHLYDGDRHWLAALLGEQEVNMKMSTKKRIAWQWLFNQQNAEFANNAQANHPAPPAIAEGTAIFYWFTGAYGVMFWDDHKDLIPDQPLPTDPNERGLGNDRNYACYEHYIHGLWRIFGHHSDLFNGKETYLNEATECSYDGGKTWYGYNANQIKTRDLPFARAIVNGNQILVAATKAYAQPNQKSQIMVRYVQNGYQFYTTINLKGDEIYLGRATMKRAGVR</sequence>
<keyword evidence="2" id="KW-1185">Reference proteome</keyword>
<comment type="caution">
    <text evidence="1">The sequence shown here is derived from an EMBL/GenBank/DDBJ whole genome shotgun (WGS) entry which is preliminary data.</text>
</comment>
<name>A0A927B6J1_9BACT</name>
<proteinExistence type="predicted"/>
<dbReference type="Proteomes" id="UP000653797">
    <property type="component" value="Unassembled WGS sequence"/>
</dbReference>
<evidence type="ECO:0000313" key="1">
    <source>
        <dbReference type="EMBL" id="MBD2756620.1"/>
    </source>
</evidence>